<dbReference type="CDD" id="cd03146">
    <property type="entry name" value="GAT1_Peptidase_E"/>
    <property type="match status" value="1"/>
</dbReference>
<accession>A0ABX0UDE0</accession>
<dbReference type="EMBL" id="JAASQL010000002">
    <property type="protein sequence ID" value="NIJ45491.1"/>
    <property type="molecule type" value="Genomic_DNA"/>
</dbReference>
<comment type="similarity">
    <text evidence="1">Belongs to the peptidase S51 family.</text>
</comment>
<keyword evidence="3 5" id="KW-0378">Hydrolase</keyword>
<dbReference type="PANTHER" id="PTHR20842:SF0">
    <property type="entry name" value="ALPHA-ASPARTYL DIPEPTIDASE"/>
    <property type="match status" value="1"/>
</dbReference>
<dbReference type="Gene3D" id="3.40.50.880">
    <property type="match status" value="1"/>
</dbReference>
<evidence type="ECO:0000256" key="3">
    <source>
        <dbReference type="ARBA" id="ARBA00022801"/>
    </source>
</evidence>
<keyword evidence="2" id="KW-0645">Protease</keyword>
<gene>
    <name evidence="5" type="ORF">FHR24_001959</name>
</gene>
<dbReference type="Pfam" id="PF03575">
    <property type="entry name" value="Peptidase_S51"/>
    <property type="match status" value="1"/>
</dbReference>
<evidence type="ECO:0000256" key="4">
    <source>
        <dbReference type="ARBA" id="ARBA00022825"/>
    </source>
</evidence>
<reference evidence="5 6" key="1">
    <citation type="submission" date="2020-03" db="EMBL/GenBank/DDBJ databases">
        <title>Genomic Encyclopedia of Type Strains, Phase IV (KMG-IV): sequencing the most valuable type-strain genomes for metagenomic binning, comparative biology and taxonomic classification.</title>
        <authorList>
            <person name="Goeker M."/>
        </authorList>
    </citation>
    <scope>NUCLEOTIDE SEQUENCE [LARGE SCALE GENOMIC DNA]</scope>
    <source>
        <strain evidence="5 6">DSM 101599</strain>
    </source>
</reference>
<sequence>MNLVLASSGTVHGSAYLEYLLPTIDKLYKDVEEVLFIPFAQPGGISLDDYTDKVQLAFNSLGIEVKGLHEFDDYRLAIKNAKGIYVGGGNTFLLVSKLYCSGLWEVLKDAIKRGIPYLGTSAGTNIVGRSMQTTNDMPIVLPPSYTTMGVLPFNFNVHYLEPSKKSKHKGETRAERIKEFQCIEHTKVLGLKEGSWLRIKGDDIFLRGGKKAFWFEKGNVVQLEPNANLGQQKS</sequence>
<dbReference type="EC" id="3.4.13.21" evidence="5"/>
<comment type="caution">
    <text evidence="5">The sequence shown here is derived from an EMBL/GenBank/DDBJ whole genome shotgun (WGS) entry which is preliminary data.</text>
</comment>
<evidence type="ECO:0000256" key="1">
    <source>
        <dbReference type="ARBA" id="ARBA00006534"/>
    </source>
</evidence>
<keyword evidence="4" id="KW-0720">Serine protease</keyword>
<evidence type="ECO:0000256" key="2">
    <source>
        <dbReference type="ARBA" id="ARBA00022670"/>
    </source>
</evidence>
<evidence type="ECO:0000313" key="5">
    <source>
        <dbReference type="EMBL" id="NIJ45491.1"/>
    </source>
</evidence>
<evidence type="ECO:0000313" key="6">
    <source>
        <dbReference type="Proteomes" id="UP000745859"/>
    </source>
</evidence>
<dbReference type="InterPro" id="IPR029062">
    <property type="entry name" value="Class_I_gatase-like"/>
</dbReference>
<name>A0ABX0UDE0_9FLAO</name>
<proteinExistence type="inferred from homology"/>
<keyword evidence="6" id="KW-1185">Reference proteome</keyword>
<dbReference type="GO" id="GO:0016805">
    <property type="term" value="F:dipeptidase activity"/>
    <property type="evidence" value="ECO:0007669"/>
    <property type="project" value="UniProtKB-KW"/>
</dbReference>
<keyword evidence="5" id="KW-0224">Dipeptidase</keyword>
<dbReference type="RefSeq" id="WP_243846539.1">
    <property type="nucleotide sequence ID" value="NZ_JAASQL010000002.1"/>
</dbReference>
<dbReference type="Proteomes" id="UP000745859">
    <property type="component" value="Unassembled WGS sequence"/>
</dbReference>
<dbReference type="PANTHER" id="PTHR20842">
    <property type="entry name" value="PROTEASE S51 ALPHA-ASPARTYL DIPEPTIDASE"/>
    <property type="match status" value="1"/>
</dbReference>
<dbReference type="NCBIfam" id="NF003642">
    <property type="entry name" value="PRK05282.1"/>
    <property type="match status" value="1"/>
</dbReference>
<protein>
    <submittedName>
        <fullName evidence="5">Dipeptidase E</fullName>
        <ecNumber evidence="5">3.4.13.21</ecNumber>
    </submittedName>
</protein>
<dbReference type="SUPFAM" id="SSF52317">
    <property type="entry name" value="Class I glutamine amidotransferase-like"/>
    <property type="match status" value="1"/>
</dbReference>
<organism evidence="5 6">
    <name type="scientific">Wenyingzhuangia heitensis</name>
    <dbReference type="NCBI Taxonomy" id="1487859"/>
    <lineage>
        <taxon>Bacteria</taxon>
        <taxon>Pseudomonadati</taxon>
        <taxon>Bacteroidota</taxon>
        <taxon>Flavobacteriia</taxon>
        <taxon>Flavobacteriales</taxon>
        <taxon>Flavobacteriaceae</taxon>
        <taxon>Wenyingzhuangia</taxon>
    </lineage>
</organism>
<dbReference type="InterPro" id="IPR005320">
    <property type="entry name" value="Peptidase_S51"/>
</dbReference>